<evidence type="ECO:0000313" key="3">
    <source>
        <dbReference type="Proteomes" id="UP000184028"/>
    </source>
</evidence>
<name>A0A1M6XVN1_9FLAO</name>
<dbReference type="Gene3D" id="3.90.1150.200">
    <property type="match status" value="1"/>
</dbReference>
<feature type="domain" description="YdhG-like" evidence="1">
    <location>
        <begin position="28"/>
        <end position="124"/>
    </location>
</feature>
<dbReference type="EMBL" id="FRBT01000001">
    <property type="protein sequence ID" value="SHL09913.1"/>
    <property type="molecule type" value="Genomic_DNA"/>
</dbReference>
<dbReference type="Pfam" id="PF08818">
    <property type="entry name" value="DUF1801"/>
    <property type="match status" value="1"/>
</dbReference>
<keyword evidence="3" id="KW-1185">Reference proteome</keyword>
<organism evidence="2 3">
    <name type="scientific">Flavobacterium chilense</name>
    <dbReference type="NCBI Taxonomy" id="946677"/>
    <lineage>
        <taxon>Bacteria</taxon>
        <taxon>Pseudomonadati</taxon>
        <taxon>Bacteroidota</taxon>
        <taxon>Flavobacteriia</taxon>
        <taxon>Flavobacteriales</taxon>
        <taxon>Flavobacteriaceae</taxon>
        <taxon>Flavobacterium</taxon>
    </lineage>
</organism>
<dbReference type="STRING" id="946677.SAMN05444484_101300"/>
<protein>
    <submittedName>
        <fullName evidence="2">Uncharacterized conserved protein YdeI, YjbR/CyaY-like superfamily, DUF1801 family</fullName>
    </submittedName>
</protein>
<evidence type="ECO:0000313" key="2">
    <source>
        <dbReference type="EMBL" id="SHL09913.1"/>
    </source>
</evidence>
<dbReference type="InterPro" id="IPR014922">
    <property type="entry name" value="YdhG-like"/>
</dbReference>
<sequence>MYLKNLKEKDKLEPASDKKYTWDKVNNWQEELLFLKSIIDKTELVETIKWGGPVYVFNKKNVIGIGGFKDYFTIWFFNGVFLKDEKKRLINAQEDKTKSLRQWRFTSKDEVDEKEVLAYIAEAIENEKQGKVIKPSKKEAIVSELFQKEINQNQALAEAFQKFSPYKQYEFLEYIETAKQEKTKLSRIEKVIPMILANVGLNDKYR</sequence>
<dbReference type="Pfam" id="PF13376">
    <property type="entry name" value="OmdA"/>
    <property type="match status" value="1"/>
</dbReference>
<proteinExistence type="predicted"/>
<accession>A0A1M6XVN1</accession>
<gene>
    <name evidence="2" type="ORF">SAMN05444484_101300</name>
</gene>
<dbReference type="SUPFAM" id="SSF159888">
    <property type="entry name" value="YdhG-like"/>
    <property type="match status" value="1"/>
</dbReference>
<dbReference type="AlphaFoldDB" id="A0A1M6XVN1"/>
<evidence type="ECO:0000259" key="1">
    <source>
        <dbReference type="Pfam" id="PF08818"/>
    </source>
</evidence>
<dbReference type="Proteomes" id="UP000184028">
    <property type="component" value="Unassembled WGS sequence"/>
</dbReference>
<reference evidence="3" key="1">
    <citation type="submission" date="2016-11" db="EMBL/GenBank/DDBJ databases">
        <authorList>
            <person name="Varghese N."/>
            <person name="Submissions S."/>
        </authorList>
    </citation>
    <scope>NUCLEOTIDE SEQUENCE [LARGE SCALE GENOMIC DNA]</scope>
    <source>
        <strain evidence="3">DSM 24724</strain>
    </source>
</reference>